<gene>
    <name evidence="5" type="ORF">J3A84_01140</name>
</gene>
<dbReference type="SMART" id="SM00347">
    <property type="entry name" value="HTH_MARR"/>
    <property type="match status" value="1"/>
</dbReference>
<dbReference type="RefSeq" id="WP_207598491.1">
    <property type="nucleotide sequence ID" value="NZ_JAFNJU010000001.1"/>
</dbReference>
<protein>
    <submittedName>
        <fullName evidence="5">MarR family transcriptional regulator</fullName>
    </submittedName>
</protein>
<dbReference type="PROSITE" id="PS50995">
    <property type="entry name" value="HTH_MARR_2"/>
    <property type="match status" value="1"/>
</dbReference>
<evidence type="ECO:0000313" key="5">
    <source>
        <dbReference type="EMBL" id="MBO1263645.1"/>
    </source>
</evidence>
<comment type="caution">
    <text evidence="5">The sequence shown here is derived from an EMBL/GenBank/DDBJ whole genome shotgun (WGS) entry which is preliminary data.</text>
</comment>
<name>A0A939H9R2_9CLOT</name>
<feature type="domain" description="HTH marR-type" evidence="4">
    <location>
        <begin position="1"/>
        <end position="139"/>
    </location>
</feature>
<dbReference type="SUPFAM" id="SSF46785">
    <property type="entry name" value="Winged helix' DNA-binding domain"/>
    <property type="match status" value="1"/>
</dbReference>
<dbReference type="Proteomes" id="UP000664218">
    <property type="component" value="Unassembled WGS sequence"/>
</dbReference>
<dbReference type="AlphaFoldDB" id="A0A939H9R2"/>
<accession>A0A939H9R2</accession>
<organism evidence="5 6">
    <name type="scientific">Proteiniclasticum aestuarii</name>
    <dbReference type="NCBI Taxonomy" id="2817862"/>
    <lineage>
        <taxon>Bacteria</taxon>
        <taxon>Bacillati</taxon>
        <taxon>Bacillota</taxon>
        <taxon>Clostridia</taxon>
        <taxon>Eubacteriales</taxon>
        <taxon>Clostridiaceae</taxon>
        <taxon>Proteiniclasticum</taxon>
    </lineage>
</organism>
<reference evidence="5" key="1">
    <citation type="submission" date="2021-03" db="EMBL/GenBank/DDBJ databases">
        <title>Proteiniclasticum marinus sp. nov., isolated from tidal flat sediment.</title>
        <authorList>
            <person name="Namirimu T."/>
            <person name="Yang J.-A."/>
            <person name="Yang S.-H."/>
            <person name="Kim Y.-J."/>
            <person name="Kwon K.K."/>
        </authorList>
    </citation>
    <scope>NUCLEOTIDE SEQUENCE</scope>
    <source>
        <strain evidence="5">SCR006</strain>
    </source>
</reference>
<proteinExistence type="predicted"/>
<evidence type="ECO:0000259" key="4">
    <source>
        <dbReference type="PROSITE" id="PS50995"/>
    </source>
</evidence>
<dbReference type="PANTHER" id="PTHR42756:SF1">
    <property type="entry name" value="TRANSCRIPTIONAL REPRESSOR OF EMRAB OPERON"/>
    <property type="match status" value="1"/>
</dbReference>
<dbReference type="EMBL" id="JAFNJU010000001">
    <property type="protein sequence ID" value="MBO1263645.1"/>
    <property type="molecule type" value="Genomic_DNA"/>
</dbReference>
<keyword evidence="6" id="KW-1185">Reference proteome</keyword>
<sequence>MNQSKIILNELLVNLFHDILEIEEKSLRDNGSDLTITEMHTIHAVGDERPRTMTEISRDLNVTMGTLTTGVDKLIKKGYLVRKRTEEDKRVVLVELTDKGLGAKKMHDAFHQDMITSVIDTLNPEEESILIQALEKLIGFFDEKYHAVKE</sequence>
<evidence type="ECO:0000256" key="3">
    <source>
        <dbReference type="ARBA" id="ARBA00023163"/>
    </source>
</evidence>
<dbReference type="InterPro" id="IPR036388">
    <property type="entry name" value="WH-like_DNA-bd_sf"/>
</dbReference>
<dbReference type="PRINTS" id="PR00598">
    <property type="entry name" value="HTHMARR"/>
</dbReference>
<keyword evidence="2" id="KW-0238">DNA-binding</keyword>
<dbReference type="GO" id="GO:0003677">
    <property type="term" value="F:DNA binding"/>
    <property type="evidence" value="ECO:0007669"/>
    <property type="project" value="UniProtKB-KW"/>
</dbReference>
<dbReference type="InterPro" id="IPR036390">
    <property type="entry name" value="WH_DNA-bd_sf"/>
</dbReference>
<dbReference type="InterPro" id="IPR000835">
    <property type="entry name" value="HTH_MarR-typ"/>
</dbReference>
<keyword evidence="1" id="KW-0805">Transcription regulation</keyword>
<dbReference type="PANTHER" id="PTHR42756">
    <property type="entry name" value="TRANSCRIPTIONAL REGULATOR, MARR"/>
    <property type="match status" value="1"/>
</dbReference>
<dbReference type="GO" id="GO:0003700">
    <property type="term" value="F:DNA-binding transcription factor activity"/>
    <property type="evidence" value="ECO:0007669"/>
    <property type="project" value="InterPro"/>
</dbReference>
<evidence type="ECO:0000313" key="6">
    <source>
        <dbReference type="Proteomes" id="UP000664218"/>
    </source>
</evidence>
<dbReference type="Gene3D" id="1.10.10.10">
    <property type="entry name" value="Winged helix-like DNA-binding domain superfamily/Winged helix DNA-binding domain"/>
    <property type="match status" value="1"/>
</dbReference>
<evidence type="ECO:0000256" key="1">
    <source>
        <dbReference type="ARBA" id="ARBA00023015"/>
    </source>
</evidence>
<evidence type="ECO:0000256" key="2">
    <source>
        <dbReference type="ARBA" id="ARBA00023125"/>
    </source>
</evidence>
<keyword evidence="3" id="KW-0804">Transcription</keyword>
<dbReference type="Pfam" id="PF01047">
    <property type="entry name" value="MarR"/>
    <property type="match status" value="1"/>
</dbReference>